<feature type="domain" description="Peptidase S1" evidence="11">
    <location>
        <begin position="42"/>
        <end position="276"/>
    </location>
</feature>
<keyword evidence="6 9" id="KW-0720">Serine protease</keyword>
<dbReference type="PANTHER" id="PTHR24252:SF7">
    <property type="entry name" value="HYALIN"/>
    <property type="match status" value="1"/>
</dbReference>
<reference evidence="12" key="1">
    <citation type="submission" date="2016-02" db="EMBL/GenBank/DDBJ databases">
        <title>RNAseq analyses of the midgut from blood- or serum-fed Ixodes ricinus ticks.</title>
        <authorList>
            <person name="Perner J."/>
            <person name="Provaznik J."/>
            <person name="Schrenkova J."/>
            <person name="Urbanova V."/>
            <person name="Ribeiro J.M."/>
            <person name="Kopacek P."/>
        </authorList>
    </citation>
    <scope>NUCLEOTIDE SEQUENCE</scope>
    <source>
        <tissue evidence="12">Gut</tissue>
    </source>
</reference>
<dbReference type="Gene3D" id="2.40.10.10">
    <property type="entry name" value="Trypsin-like serine proteases"/>
    <property type="match status" value="1"/>
</dbReference>
<dbReference type="GO" id="GO:0005576">
    <property type="term" value="C:extracellular region"/>
    <property type="evidence" value="ECO:0007669"/>
    <property type="project" value="UniProtKB-SubCell"/>
</dbReference>
<dbReference type="SUPFAM" id="SSF50494">
    <property type="entry name" value="Trypsin-like serine proteases"/>
    <property type="match status" value="1"/>
</dbReference>
<evidence type="ECO:0000256" key="8">
    <source>
        <dbReference type="ARBA" id="ARBA00023157"/>
    </source>
</evidence>
<dbReference type="GO" id="GO:0004252">
    <property type="term" value="F:serine-type endopeptidase activity"/>
    <property type="evidence" value="ECO:0007669"/>
    <property type="project" value="InterPro"/>
</dbReference>
<keyword evidence="8" id="KW-1015">Disulfide bond</keyword>
<dbReference type="PROSITE" id="PS00135">
    <property type="entry name" value="TRYPSIN_SER"/>
    <property type="match status" value="1"/>
</dbReference>
<dbReference type="SMART" id="SM00020">
    <property type="entry name" value="Tryp_SPc"/>
    <property type="match status" value="1"/>
</dbReference>
<dbReference type="PROSITE" id="PS00134">
    <property type="entry name" value="TRYPSIN_HIS"/>
    <property type="match status" value="1"/>
</dbReference>
<dbReference type="InterPro" id="IPR009003">
    <property type="entry name" value="Peptidase_S1_PA"/>
</dbReference>
<dbReference type="InterPro" id="IPR043504">
    <property type="entry name" value="Peptidase_S1_PA_chymotrypsin"/>
</dbReference>
<evidence type="ECO:0000256" key="10">
    <source>
        <dbReference type="SAM" id="SignalP"/>
    </source>
</evidence>
<dbReference type="PROSITE" id="PS50240">
    <property type="entry name" value="TRYPSIN_DOM"/>
    <property type="match status" value="1"/>
</dbReference>
<dbReference type="Pfam" id="PF00089">
    <property type="entry name" value="Trypsin"/>
    <property type="match status" value="1"/>
</dbReference>
<feature type="chain" id="PRO_5007284484" evidence="10">
    <location>
        <begin position="22"/>
        <end position="290"/>
    </location>
</feature>
<comment type="subcellular location">
    <subcellularLocation>
        <location evidence="1">Secreted</location>
    </subcellularLocation>
</comment>
<feature type="signal peptide" evidence="10">
    <location>
        <begin position="1"/>
        <end position="21"/>
    </location>
</feature>
<accession>A0A131YAZ8</accession>
<organism evidence="12">
    <name type="scientific">Ixodes ricinus</name>
    <name type="common">Common tick</name>
    <name type="synonym">Acarus ricinus</name>
    <dbReference type="NCBI Taxonomy" id="34613"/>
    <lineage>
        <taxon>Eukaryota</taxon>
        <taxon>Metazoa</taxon>
        <taxon>Ecdysozoa</taxon>
        <taxon>Arthropoda</taxon>
        <taxon>Chelicerata</taxon>
        <taxon>Arachnida</taxon>
        <taxon>Acari</taxon>
        <taxon>Parasitiformes</taxon>
        <taxon>Ixodida</taxon>
        <taxon>Ixodoidea</taxon>
        <taxon>Ixodidae</taxon>
        <taxon>Ixodinae</taxon>
        <taxon>Ixodes</taxon>
    </lineage>
</organism>
<keyword evidence="4 10" id="KW-0732">Signal</keyword>
<evidence type="ECO:0000259" key="11">
    <source>
        <dbReference type="PROSITE" id="PS50240"/>
    </source>
</evidence>
<dbReference type="InterPro" id="IPR018114">
    <property type="entry name" value="TRYPSIN_HIS"/>
</dbReference>
<proteinExistence type="evidence at transcript level"/>
<dbReference type="CDD" id="cd00190">
    <property type="entry name" value="Tryp_SPc"/>
    <property type="match status" value="1"/>
</dbReference>
<keyword evidence="7" id="KW-0865">Zymogen</keyword>
<evidence type="ECO:0000256" key="9">
    <source>
        <dbReference type="RuleBase" id="RU363034"/>
    </source>
</evidence>
<sequence length="290" mass="31291">MLNMFSVYVLTAALQVLQATAHYDGSCGKADIKPILSNTDRIVGGQEAVAGSWPWAASINLNAPILSHFCGGALISDRHVLTAAHCVTTKISSEVRVHLGSHARNRMDKGEQAIEAEEICASKGYRGEDENDITIIRLKKPVKLSATVKPVCLPRSGEELPDKTELFAMGWGRTDHAVSKKPVYMKQLSTKSIANNRCLDYFNKTADPRILCTSTDVASTSHGDSGGPVVGLGNGTTWTLYGIVSDGPHLGGFEHLPLINTKVSHFIADFISPYLNSKGKSEKKKICDLA</sequence>
<evidence type="ECO:0000256" key="5">
    <source>
        <dbReference type="ARBA" id="ARBA00022801"/>
    </source>
</evidence>
<dbReference type="PANTHER" id="PTHR24252">
    <property type="entry name" value="ACROSIN-RELATED"/>
    <property type="match status" value="1"/>
</dbReference>
<protein>
    <submittedName>
        <fullName evidence="12">Putative tick serine proteinase</fullName>
    </submittedName>
</protein>
<evidence type="ECO:0000256" key="3">
    <source>
        <dbReference type="ARBA" id="ARBA00022670"/>
    </source>
</evidence>
<dbReference type="PRINTS" id="PR00722">
    <property type="entry name" value="CHYMOTRYPSIN"/>
</dbReference>
<evidence type="ECO:0000256" key="6">
    <source>
        <dbReference type="ARBA" id="ARBA00022825"/>
    </source>
</evidence>
<evidence type="ECO:0000313" key="12">
    <source>
        <dbReference type="EMBL" id="JAP75675.1"/>
    </source>
</evidence>
<dbReference type="EMBL" id="GEFM01000121">
    <property type="protein sequence ID" value="JAP75675.1"/>
    <property type="molecule type" value="mRNA"/>
</dbReference>
<evidence type="ECO:0000256" key="1">
    <source>
        <dbReference type="ARBA" id="ARBA00004613"/>
    </source>
</evidence>
<evidence type="ECO:0000256" key="2">
    <source>
        <dbReference type="ARBA" id="ARBA00022525"/>
    </source>
</evidence>
<evidence type="ECO:0000256" key="7">
    <source>
        <dbReference type="ARBA" id="ARBA00023145"/>
    </source>
</evidence>
<dbReference type="GO" id="GO:0006508">
    <property type="term" value="P:proteolysis"/>
    <property type="evidence" value="ECO:0007669"/>
    <property type="project" value="UniProtKB-KW"/>
</dbReference>
<evidence type="ECO:0000256" key="4">
    <source>
        <dbReference type="ARBA" id="ARBA00022729"/>
    </source>
</evidence>
<dbReference type="AlphaFoldDB" id="A0A131YAZ8"/>
<name>A0A131YAZ8_IXORI</name>
<keyword evidence="2" id="KW-0964">Secreted</keyword>
<dbReference type="InterPro" id="IPR001254">
    <property type="entry name" value="Trypsin_dom"/>
</dbReference>
<dbReference type="InterPro" id="IPR001314">
    <property type="entry name" value="Peptidase_S1A"/>
</dbReference>
<keyword evidence="3 9" id="KW-0645">Protease</keyword>
<dbReference type="FunFam" id="2.40.10.10:FF:000146">
    <property type="entry name" value="Serine protease 53"/>
    <property type="match status" value="1"/>
</dbReference>
<keyword evidence="5 9" id="KW-0378">Hydrolase</keyword>
<dbReference type="InterPro" id="IPR033116">
    <property type="entry name" value="TRYPSIN_SER"/>
</dbReference>